<dbReference type="PROSITE" id="PS00394">
    <property type="entry name" value="DNA_PHOTOLYASES_1_1"/>
    <property type="match status" value="1"/>
</dbReference>
<dbReference type="Proteomes" id="UP000829560">
    <property type="component" value="Chromosome"/>
</dbReference>
<feature type="compositionally biased region" description="Low complexity" evidence="8">
    <location>
        <begin position="208"/>
        <end position="228"/>
    </location>
</feature>
<dbReference type="Pfam" id="PF03441">
    <property type="entry name" value="FAD_binding_7"/>
    <property type="match status" value="1"/>
</dbReference>
<dbReference type="InterPro" id="IPR036155">
    <property type="entry name" value="Crypto/Photolyase_N_sf"/>
</dbReference>
<evidence type="ECO:0000256" key="8">
    <source>
        <dbReference type="SAM" id="MobiDB-lite"/>
    </source>
</evidence>
<feature type="binding site" evidence="6">
    <location>
        <begin position="298"/>
        <end position="302"/>
    </location>
    <ligand>
        <name>FAD</name>
        <dbReference type="ChEBI" id="CHEBI:57692"/>
    </ligand>
</feature>
<protein>
    <submittedName>
        <fullName evidence="10">FAD-binding domain-containing protein</fullName>
    </submittedName>
</protein>
<comment type="cofactor">
    <cofactor evidence="1">
        <name>(6R)-5,10-methylene-5,6,7,8-tetrahydrofolate</name>
        <dbReference type="ChEBI" id="CHEBI:15636"/>
    </cofactor>
</comment>
<dbReference type="KEGG" id="prae:MN210_05195"/>
<dbReference type="GO" id="GO:0006139">
    <property type="term" value="P:nucleobase-containing compound metabolic process"/>
    <property type="evidence" value="ECO:0007669"/>
    <property type="project" value="UniProtKB-ARBA"/>
</dbReference>
<name>A0AAT9PGU3_9GAMM</name>
<dbReference type="Gene3D" id="3.40.50.620">
    <property type="entry name" value="HUPs"/>
    <property type="match status" value="1"/>
</dbReference>
<feature type="binding site" evidence="6">
    <location>
        <begin position="456"/>
        <end position="458"/>
    </location>
    <ligand>
        <name>FAD</name>
        <dbReference type="ChEBI" id="CHEBI:57692"/>
    </ligand>
</feature>
<dbReference type="InterPro" id="IPR002081">
    <property type="entry name" value="Cryptochrome/DNA_photolyase_1"/>
</dbReference>
<dbReference type="InterPro" id="IPR006050">
    <property type="entry name" value="DNA_photolyase_N"/>
</dbReference>
<dbReference type="PANTHER" id="PTHR11455">
    <property type="entry name" value="CRYPTOCHROME"/>
    <property type="match status" value="1"/>
</dbReference>
<reference evidence="10" key="1">
    <citation type="submission" date="2024-03" db="EMBL/GenBank/DDBJ databases">
        <title>Psychrobacter raelis sp. nov. isolated from a dog with peritonitis.</title>
        <authorList>
            <person name="Schiavone A."/>
            <person name="Manzulli V."/>
            <person name="Camarda A."/>
            <person name="Cafiero M.A."/>
            <person name="Vasco I."/>
            <person name="Marino L."/>
            <person name="Pennuzzi G."/>
            <person name="Serrecchia L."/>
            <person name="Galante D."/>
            <person name="Pugliese N."/>
        </authorList>
    </citation>
    <scope>NUCLEOTIDE SEQUENCE</scope>
    <source>
        <strain evidence="10">PraFG1</strain>
    </source>
</reference>
<dbReference type="Gene3D" id="1.25.40.80">
    <property type="match status" value="2"/>
</dbReference>
<evidence type="ECO:0000313" key="11">
    <source>
        <dbReference type="Proteomes" id="UP000829560"/>
    </source>
</evidence>
<dbReference type="GO" id="GO:0003904">
    <property type="term" value="F:deoxyribodipyrimidine photo-lyase activity"/>
    <property type="evidence" value="ECO:0007669"/>
    <property type="project" value="TreeGrafter"/>
</dbReference>
<dbReference type="InterPro" id="IPR014729">
    <property type="entry name" value="Rossmann-like_a/b/a_fold"/>
</dbReference>
<dbReference type="EMBL" id="CP093310">
    <property type="protein sequence ID" value="UNK06078.2"/>
    <property type="molecule type" value="Genomic_DNA"/>
</dbReference>
<dbReference type="PANTHER" id="PTHR11455:SF9">
    <property type="entry name" value="CRYPTOCHROME CIRCADIAN CLOCK 5 ISOFORM X1"/>
    <property type="match status" value="1"/>
</dbReference>
<keyword evidence="4 6" id="KW-0274">FAD</keyword>
<evidence type="ECO:0000256" key="7">
    <source>
        <dbReference type="PIRSR" id="PIRSR602081-2"/>
    </source>
</evidence>
<gene>
    <name evidence="10" type="ORF">MN210_05195</name>
</gene>
<comment type="similarity">
    <text evidence="2">Belongs to the DNA photolyase class-1 family.</text>
</comment>
<feature type="region of interest" description="Disordered" evidence="8">
    <location>
        <begin position="208"/>
        <end position="232"/>
    </location>
</feature>
<evidence type="ECO:0000256" key="5">
    <source>
        <dbReference type="ARBA" id="ARBA00022991"/>
    </source>
</evidence>
<feature type="binding site" evidence="6">
    <location>
        <position position="354"/>
    </location>
    <ligand>
        <name>FAD</name>
        <dbReference type="ChEBI" id="CHEBI:57692"/>
    </ligand>
</feature>
<evidence type="ECO:0000256" key="6">
    <source>
        <dbReference type="PIRSR" id="PIRSR602081-1"/>
    </source>
</evidence>
<evidence type="ECO:0000256" key="2">
    <source>
        <dbReference type="ARBA" id="ARBA00005862"/>
    </source>
</evidence>
<dbReference type="InterPro" id="IPR005101">
    <property type="entry name" value="Cryptochr/Photolyase_FAD-bd"/>
</dbReference>
<dbReference type="GO" id="GO:0071949">
    <property type="term" value="F:FAD binding"/>
    <property type="evidence" value="ECO:0007669"/>
    <property type="project" value="TreeGrafter"/>
</dbReference>
<dbReference type="GO" id="GO:0006950">
    <property type="term" value="P:response to stress"/>
    <property type="evidence" value="ECO:0007669"/>
    <property type="project" value="UniProtKB-ARBA"/>
</dbReference>
<keyword evidence="3 6" id="KW-0285">Flavoprotein</keyword>
<feature type="site" description="Electron transfer via tryptophanyl radical" evidence="7">
    <location>
        <position position="466"/>
    </location>
</feature>
<evidence type="ECO:0000259" key="9">
    <source>
        <dbReference type="PROSITE" id="PS51645"/>
    </source>
</evidence>
<organism evidence="10 11">
    <name type="scientific">Psychrobacter raelei</name>
    <dbReference type="NCBI Taxonomy" id="2565531"/>
    <lineage>
        <taxon>Bacteria</taxon>
        <taxon>Pseudomonadati</taxon>
        <taxon>Pseudomonadota</taxon>
        <taxon>Gammaproteobacteria</taxon>
        <taxon>Moraxellales</taxon>
        <taxon>Moraxellaceae</taxon>
        <taxon>Psychrobacter</taxon>
    </lineage>
</organism>
<dbReference type="GO" id="GO:0003677">
    <property type="term" value="F:DNA binding"/>
    <property type="evidence" value="ECO:0007669"/>
    <property type="project" value="TreeGrafter"/>
</dbReference>
<feature type="domain" description="Photolyase/cryptochrome alpha/beta" evidence="9">
    <location>
        <begin position="7"/>
        <end position="149"/>
    </location>
</feature>
<dbReference type="PROSITE" id="PS51645">
    <property type="entry name" value="PHR_CRY_ALPHA_BETA"/>
    <property type="match status" value="1"/>
</dbReference>
<sequence>MSHSYKVSALMWFRRDLRLHDNTALTLLLEQVVQASQHTESCLQAVFVMTPKQWLAHDMSISQVDLMMRTLTHLTNDLNHKLGMKLSVLQAESYSDSIDVIEAFCVDNHITHVGCNYEYEVNEQQRDTALAKRLSKLNIKFNQYHDQCILPPNTIKTGDDTLYKVFTPFYKKWQQTLQISPPVLYDINSLAEGDIKQKLTNLNINQASTDTSSTQNTSSTQHTSSTQSIKDSHQSVLQRFTSHYQLSENNAETIPVLESARAAYPAGEQVAIDRLNSFVQQDIEEYSLTHDQPALMGTSHLSAYLTLGIISPRLCYLTANARLESKSFADENLVDSESELEIFENNSKGDVERWISELAWRDFYRHVIVDRPDIVKGAAYKKDTDIKLNWSYDNDDFQAWCQGMTGVPLIDAAMRCLNQTGFMHNRLRMVTAMFLTKDLFIDWRLGERYFMQNLIDADFASNNGGWQWSASTGTDAAPYFRIMNPFSQAKTHDKDAIFIKSWLPELKDIPANILHDENKLRKALSKQGAFAHVNYPLPMVEHKQARRYAIEQFKARG</sequence>
<feature type="site" description="Electron transfer via tryptophanyl radical" evidence="7">
    <location>
        <position position="390"/>
    </location>
</feature>
<proteinExistence type="inferred from homology"/>
<evidence type="ECO:0000256" key="3">
    <source>
        <dbReference type="ARBA" id="ARBA00022630"/>
    </source>
</evidence>
<feature type="binding site" evidence="6">
    <location>
        <position position="286"/>
    </location>
    <ligand>
        <name>FAD</name>
        <dbReference type="ChEBI" id="CHEBI:57692"/>
    </ligand>
</feature>
<dbReference type="SUPFAM" id="SSF48173">
    <property type="entry name" value="Cryptochrome/photolyase FAD-binding domain"/>
    <property type="match status" value="1"/>
</dbReference>
<dbReference type="RefSeq" id="WP_338412615.1">
    <property type="nucleotide sequence ID" value="NZ_CP093310.2"/>
</dbReference>
<comment type="cofactor">
    <cofactor evidence="6">
        <name>FAD</name>
        <dbReference type="ChEBI" id="CHEBI:57692"/>
    </cofactor>
    <text evidence="6">Binds 1 FAD per subunit.</text>
</comment>
<keyword evidence="5" id="KW-0157">Chromophore</keyword>
<feature type="binding site" evidence="6">
    <location>
        <begin position="357"/>
        <end position="364"/>
    </location>
    <ligand>
        <name>FAD</name>
        <dbReference type="ChEBI" id="CHEBI:57692"/>
    </ligand>
</feature>
<evidence type="ECO:0000256" key="4">
    <source>
        <dbReference type="ARBA" id="ARBA00022827"/>
    </source>
</evidence>
<evidence type="ECO:0000313" key="10">
    <source>
        <dbReference type="EMBL" id="UNK06078.2"/>
    </source>
</evidence>
<keyword evidence="11" id="KW-1185">Reference proteome</keyword>
<dbReference type="Pfam" id="PF00875">
    <property type="entry name" value="DNA_photolyase"/>
    <property type="match status" value="1"/>
</dbReference>
<feature type="site" description="Electron transfer via tryptophanyl radical" evidence="7">
    <location>
        <position position="443"/>
    </location>
</feature>
<dbReference type="InterPro" id="IPR018394">
    <property type="entry name" value="DNA_photolyase_1_CS_C"/>
</dbReference>
<evidence type="ECO:0000256" key="1">
    <source>
        <dbReference type="ARBA" id="ARBA00001932"/>
    </source>
</evidence>
<dbReference type="Gene3D" id="1.10.579.10">
    <property type="entry name" value="DNA Cyclobutane Dipyrimidine Photolyase, subunit A, domain 3"/>
    <property type="match status" value="1"/>
</dbReference>
<dbReference type="SUPFAM" id="SSF52425">
    <property type="entry name" value="Cryptochrome/photolyase, N-terminal domain"/>
    <property type="match status" value="1"/>
</dbReference>
<dbReference type="GO" id="GO:0009416">
    <property type="term" value="P:response to light stimulus"/>
    <property type="evidence" value="ECO:0007669"/>
    <property type="project" value="TreeGrafter"/>
</dbReference>
<dbReference type="InterPro" id="IPR036134">
    <property type="entry name" value="Crypto/Photolyase_FAD-like_sf"/>
</dbReference>
<accession>A0AAT9PGU3</accession>
<dbReference type="AlphaFoldDB" id="A0AAT9PGU3"/>